<name>A0A372JGD2_9ACTN</name>
<keyword evidence="3" id="KW-0732">Signal</keyword>
<evidence type="ECO:0000256" key="2">
    <source>
        <dbReference type="SAM" id="Phobius"/>
    </source>
</evidence>
<evidence type="ECO:0000313" key="4">
    <source>
        <dbReference type="EMBL" id="RFU38969.1"/>
    </source>
</evidence>
<feature type="chain" id="PRO_5017034854" evidence="3">
    <location>
        <begin position="33"/>
        <end position="120"/>
    </location>
</feature>
<organism evidence="4 5">
    <name type="scientific">Actinomadura logoneensis</name>
    <dbReference type="NCBI Taxonomy" id="2293572"/>
    <lineage>
        <taxon>Bacteria</taxon>
        <taxon>Bacillati</taxon>
        <taxon>Actinomycetota</taxon>
        <taxon>Actinomycetes</taxon>
        <taxon>Streptosporangiales</taxon>
        <taxon>Thermomonosporaceae</taxon>
        <taxon>Actinomadura</taxon>
    </lineage>
</organism>
<feature type="region of interest" description="Disordered" evidence="1">
    <location>
        <begin position="90"/>
        <end position="120"/>
    </location>
</feature>
<protein>
    <submittedName>
        <fullName evidence="4">Uncharacterized protein</fullName>
    </submittedName>
</protein>
<comment type="caution">
    <text evidence="4">The sequence shown here is derived from an EMBL/GenBank/DDBJ whole genome shotgun (WGS) entry which is preliminary data.</text>
</comment>
<dbReference type="RefSeq" id="WP_117359676.1">
    <property type="nucleotide sequence ID" value="NZ_QURH01000630.1"/>
</dbReference>
<sequence length="120" mass="12444">MRRDTGARLRHLLVWLVALPAVLLSAASSASAAPDAWGVWGLSGGELPRLLAVASLAALAGLVVLAATRAVRTDGASAVGHVRTALRDRTSRTAFLPQRDPDAAGRPRPRAPGRATSLSH</sequence>
<evidence type="ECO:0000256" key="1">
    <source>
        <dbReference type="SAM" id="MobiDB-lite"/>
    </source>
</evidence>
<dbReference type="Pfam" id="PF19950">
    <property type="entry name" value="DUF6412"/>
    <property type="match status" value="1"/>
</dbReference>
<reference evidence="4 5" key="1">
    <citation type="submission" date="2018-08" db="EMBL/GenBank/DDBJ databases">
        <title>Actinomadura jelena sp. nov., a novel Actinomycete isolated from soil in Chad.</title>
        <authorList>
            <person name="Shi L."/>
        </authorList>
    </citation>
    <scope>NUCLEOTIDE SEQUENCE [LARGE SCALE GENOMIC DNA]</scope>
    <source>
        <strain evidence="4 5">NEAU-G17</strain>
    </source>
</reference>
<dbReference type="EMBL" id="QURH01000630">
    <property type="protein sequence ID" value="RFU38969.1"/>
    <property type="molecule type" value="Genomic_DNA"/>
</dbReference>
<evidence type="ECO:0000313" key="5">
    <source>
        <dbReference type="Proteomes" id="UP000261811"/>
    </source>
</evidence>
<keyword evidence="2" id="KW-0812">Transmembrane</keyword>
<dbReference type="InterPro" id="IPR045635">
    <property type="entry name" value="DUF6412"/>
</dbReference>
<evidence type="ECO:0000256" key="3">
    <source>
        <dbReference type="SAM" id="SignalP"/>
    </source>
</evidence>
<accession>A0A372JGD2</accession>
<keyword evidence="5" id="KW-1185">Reference proteome</keyword>
<dbReference type="AlphaFoldDB" id="A0A372JGD2"/>
<dbReference type="Proteomes" id="UP000261811">
    <property type="component" value="Unassembled WGS sequence"/>
</dbReference>
<gene>
    <name evidence="4" type="ORF">DZF91_24885</name>
</gene>
<feature type="signal peptide" evidence="3">
    <location>
        <begin position="1"/>
        <end position="32"/>
    </location>
</feature>
<keyword evidence="2" id="KW-0472">Membrane</keyword>
<keyword evidence="2" id="KW-1133">Transmembrane helix</keyword>
<proteinExistence type="predicted"/>
<feature type="transmembrane region" description="Helical" evidence="2">
    <location>
        <begin position="48"/>
        <end position="67"/>
    </location>
</feature>